<reference evidence="1" key="1">
    <citation type="submission" date="2020-04" db="EMBL/GenBank/DDBJ databases">
        <authorList>
            <person name="Chiriac C."/>
            <person name="Salcher M."/>
            <person name="Ghai R."/>
            <person name="Kavagutti S V."/>
        </authorList>
    </citation>
    <scope>NUCLEOTIDE SEQUENCE</scope>
</reference>
<organism evidence="1">
    <name type="scientific">uncultured Caudovirales phage</name>
    <dbReference type="NCBI Taxonomy" id="2100421"/>
    <lineage>
        <taxon>Viruses</taxon>
        <taxon>Duplodnaviria</taxon>
        <taxon>Heunggongvirae</taxon>
        <taxon>Uroviricota</taxon>
        <taxon>Caudoviricetes</taxon>
        <taxon>Peduoviridae</taxon>
        <taxon>Maltschvirus</taxon>
        <taxon>Maltschvirus maltsch</taxon>
    </lineage>
</organism>
<evidence type="ECO:0000313" key="1">
    <source>
        <dbReference type="EMBL" id="CAB4150546.1"/>
    </source>
</evidence>
<protein>
    <recommendedName>
        <fullName evidence="2">Glycosyltransferase 2-like</fullName>
    </recommendedName>
</protein>
<accession>A0A6J5MZS5</accession>
<proteinExistence type="predicted"/>
<name>A0A6J5MZS5_9CAUD</name>
<dbReference type="EMBL" id="LR796547">
    <property type="protein sequence ID" value="CAB4150546.1"/>
    <property type="molecule type" value="Genomic_DNA"/>
</dbReference>
<dbReference type="SUPFAM" id="SSF53448">
    <property type="entry name" value="Nucleotide-diphospho-sugar transferases"/>
    <property type="match status" value="1"/>
</dbReference>
<gene>
    <name evidence="1" type="ORF">UFOVP577_9</name>
</gene>
<dbReference type="Gene3D" id="3.90.550.10">
    <property type="entry name" value="Spore Coat Polysaccharide Biosynthesis Protein SpsA, Chain A"/>
    <property type="match status" value="1"/>
</dbReference>
<evidence type="ECO:0008006" key="2">
    <source>
        <dbReference type="Google" id="ProtNLM"/>
    </source>
</evidence>
<sequence>MDKILCSISTRGRYRTTLPMAIQAVIMQTKQVDKLIIFDDNDEPEDLRSDPIYSQLFQMMDIKGIPWEWAFAGKKGQHHNHQIANTMGYEWVWRVDDDAIPEPNVLQTLFSYTRTTFGQPLHSVGAVGGSILTAPLRFEDSKPTGKLVNIDTEPHSQWRRVMKAEEVQHLHCSFLYRAGVHDYNLGLSRVAHREETLFSYGIYNKGYKLLVVPCVTWHLKSPTGGIRSETKEELYAHDEQIFRNVLSFKDKTVVVLDNGMGDHLVFKRLLPSLPNAEVFCCYPDIVPGRSIAEAQALFGNLDQWSIYKKMAEWKWEGSLEDAFRKLYLCY</sequence>
<dbReference type="InterPro" id="IPR029044">
    <property type="entry name" value="Nucleotide-diphossugar_trans"/>
</dbReference>